<sequence length="258" mass="28061">MKGFLILAKSAKGAACESLIKSVLDSPGVYVFGELLEMPNVQALAGTSVEPSLELLKIFAYGTWKDYKAAEARLPPLTEPQAIKLKRLTVVSLASASKQVAYDVLLRELEMTGVRELEDLLIECAYGGLVQGRFDQAAGQLHVFSCSSRDVHPDDLIAMSTTLLNWHGGAVELMASVSTQLASFKAQQDDARAAQADLDAKVEAVKVTLKTAHDAEGFGPMDSDNLRDFEGDEKMRKSGRLKARHPGSDPRKHNVPHR</sequence>
<evidence type="ECO:0000256" key="2">
    <source>
        <dbReference type="ARBA" id="ARBA00022790"/>
    </source>
</evidence>
<proteinExistence type="inferred from homology"/>
<evidence type="ECO:0000256" key="1">
    <source>
        <dbReference type="ARBA" id="ARBA00008482"/>
    </source>
</evidence>
<dbReference type="Pfam" id="PF22061">
    <property type="entry name" value="CSN7_HB_subdom"/>
    <property type="match status" value="1"/>
</dbReference>
<evidence type="ECO:0000259" key="4">
    <source>
        <dbReference type="PROSITE" id="PS50250"/>
    </source>
</evidence>
<keyword evidence="2" id="KW-0736">Signalosome</keyword>
<evidence type="ECO:0000313" key="5">
    <source>
        <dbReference type="EMBL" id="CAD9546139.1"/>
    </source>
</evidence>
<gene>
    <name evidence="5" type="ORF">CBRE1094_LOCUS43288</name>
</gene>
<feature type="domain" description="PCI" evidence="4">
    <location>
        <begin position="1"/>
        <end position="148"/>
    </location>
</feature>
<dbReference type="EMBL" id="HBGU01079353">
    <property type="protein sequence ID" value="CAD9546139.1"/>
    <property type="molecule type" value="Transcribed_RNA"/>
</dbReference>
<dbReference type="AlphaFoldDB" id="A0A7S2JF62"/>
<name>A0A7S2JF62_9EUKA</name>
<dbReference type="PROSITE" id="PS50250">
    <property type="entry name" value="PCI"/>
    <property type="match status" value="1"/>
</dbReference>
<evidence type="ECO:0000256" key="3">
    <source>
        <dbReference type="SAM" id="MobiDB-lite"/>
    </source>
</evidence>
<comment type="similarity">
    <text evidence="1">Belongs to the CSN7/EIF3M family. CSN7 subfamily.</text>
</comment>
<dbReference type="PANTHER" id="PTHR15350">
    <property type="entry name" value="COP9 SIGNALOSOME COMPLEX SUBUNIT 7/DENDRITIC CELL PROTEIN GA17"/>
    <property type="match status" value="1"/>
</dbReference>
<reference evidence="5" key="1">
    <citation type="submission" date="2021-01" db="EMBL/GenBank/DDBJ databases">
        <authorList>
            <person name="Corre E."/>
            <person name="Pelletier E."/>
            <person name="Niang G."/>
            <person name="Scheremetjew M."/>
            <person name="Finn R."/>
            <person name="Kale V."/>
            <person name="Holt S."/>
            <person name="Cochrane G."/>
            <person name="Meng A."/>
            <person name="Brown T."/>
            <person name="Cohen L."/>
        </authorList>
    </citation>
    <scope>NUCLEOTIDE SEQUENCE</scope>
    <source>
        <strain evidence="5">UTEX LB 985</strain>
    </source>
</reference>
<dbReference type="GO" id="GO:0008180">
    <property type="term" value="C:COP9 signalosome"/>
    <property type="evidence" value="ECO:0007669"/>
    <property type="project" value="UniProtKB-KW"/>
</dbReference>
<dbReference type="InterPro" id="IPR000717">
    <property type="entry name" value="PCI_dom"/>
</dbReference>
<protein>
    <recommendedName>
        <fullName evidence="4">PCI domain-containing protein</fullName>
    </recommendedName>
</protein>
<dbReference type="PANTHER" id="PTHR15350:SF5">
    <property type="entry name" value="COP9 SIGNALOSOME COMPLEX SUBUNIT 7"/>
    <property type="match status" value="1"/>
</dbReference>
<dbReference type="InterPro" id="IPR045237">
    <property type="entry name" value="COPS7/eIF3m"/>
</dbReference>
<organism evidence="5">
    <name type="scientific">Haptolina brevifila</name>
    <dbReference type="NCBI Taxonomy" id="156173"/>
    <lineage>
        <taxon>Eukaryota</taxon>
        <taxon>Haptista</taxon>
        <taxon>Haptophyta</taxon>
        <taxon>Prymnesiophyceae</taxon>
        <taxon>Prymnesiales</taxon>
        <taxon>Prymnesiaceae</taxon>
        <taxon>Haptolina</taxon>
    </lineage>
</organism>
<feature type="compositionally biased region" description="Basic and acidic residues" evidence="3">
    <location>
        <begin position="224"/>
        <end position="236"/>
    </location>
</feature>
<dbReference type="SMART" id="SM00088">
    <property type="entry name" value="PINT"/>
    <property type="match status" value="1"/>
</dbReference>
<accession>A0A7S2JF62</accession>
<feature type="region of interest" description="Disordered" evidence="3">
    <location>
        <begin position="216"/>
        <end position="258"/>
    </location>
</feature>